<protein>
    <submittedName>
        <fullName evidence="2">Uncharacterized protein</fullName>
    </submittedName>
</protein>
<name>A0ABU2KKR0_9FLAO</name>
<dbReference type="RefSeq" id="WP_311402262.1">
    <property type="nucleotide sequence ID" value="NZ_JAVRBG010000012.1"/>
</dbReference>
<evidence type="ECO:0000256" key="1">
    <source>
        <dbReference type="SAM" id="Phobius"/>
    </source>
</evidence>
<dbReference type="EMBL" id="JAVRBG010000012">
    <property type="protein sequence ID" value="MDT0295322.1"/>
    <property type="molecule type" value="Genomic_DNA"/>
</dbReference>
<keyword evidence="1" id="KW-0812">Transmembrane</keyword>
<reference evidence="3" key="1">
    <citation type="submission" date="2023-07" db="EMBL/GenBank/DDBJ databases">
        <title>Isolating and identifying novel microbial strains from the Mariana Trench.</title>
        <authorList>
            <person name="Fu H."/>
        </authorList>
    </citation>
    <scope>NUCLEOTIDE SEQUENCE [LARGE SCALE GENOMIC DNA]</scope>
    <source>
        <strain evidence="3">T-y2</strain>
    </source>
</reference>
<feature type="transmembrane region" description="Helical" evidence="1">
    <location>
        <begin position="37"/>
        <end position="57"/>
    </location>
</feature>
<keyword evidence="1" id="KW-0472">Membrane</keyword>
<gene>
    <name evidence="2" type="ORF">RLT85_11850</name>
</gene>
<proteinExistence type="predicted"/>
<evidence type="ECO:0000313" key="2">
    <source>
        <dbReference type="EMBL" id="MDT0295322.1"/>
    </source>
</evidence>
<sequence length="58" mass="6572">MEEPEKTEKNVPSEAKFKPEKAPLNPILGFFKTMGEYIWMGVLGIGAFLAWLISFLLI</sequence>
<keyword evidence="1" id="KW-1133">Transmembrane helix</keyword>
<keyword evidence="3" id="KW-1185">Reference proteome</keyword>
<organism evidence="2 3">
    <name type="scientific">Mesonia ostreae</name>
    <dbReference type="NCBI Taxonomy" id="861110"/>
    <lineage>
        <taxon>Bacteria</taxon>
        <taxon>Pseudomonadati</taxon>
        <taxon>Bacteroidota</taxon>
        <taxon>Flavobacteriia</taxon>
        <taxon>Flavobacteriales</taxon>
        <taxon>Flavobacteriaceae</taxon>
        <taxon>Mesonia</taxon>
    </lineage>
</organism>
<dbReference type="Proteomes" id="UP001182991">
    <property type="component" value="Unassembled WGS sequence"/>
</dbReference>
<evidence type="ECO:0000313" key="3">
    <source>
        <dbReference type="Proteomes" id="UP001182991"/>
    </source>
</evidence>
<comment type="caution">
    <text evidence="2">The sequence shown here is derived from an EMBL/GenBank/DDBJ whole genome shotgun (WGS) entry which is preliminary data.</text>
</comment>
<accession>A0ABU2KKR0</accession>